<protein>
    <submittedName>
        <fullName evidence="1">Uncharacterized protein</fullName>
    </submittedName>
</protein>
<dbReference type="Proteomes" id="UP001295684">
    <property type="component" value="Unassembled WGS sequence"/>
</dbReference>
<proteinExistence type="predicted"/>
<organism evidence="1 2">
    <name type="scientific">Euplotes crassus</name>
    <dbReference type="NCBI Taxonomy" id="5936"/>
    <lineage>
        <taxon>Eukaryota</taxon>
        <taxon>Sar</taxon>
        <taxon>Alveolata</taxon>
        <taxon>Ciliophora</taxon>
        <taxon>Intramacronucleata</taxon>
        <taxon>Spirotrichea</taxon>
        <taxon>Hypotrichia</taxon>
        <taxon>Euplotida</taxon>
        <taxon>Euplotidae</taxon>
        <taxon>Moneuplotes</taxon>
    </lineage>
</organism>
<dbReference type="EMBL" id="CAMPGE010018120">
    <property type="protein sequence ID" value="CAI2376559.1"/>
    <property type="molecule type" value="Genomic_DNA"/>
</dbReference>
<evidence type="ECO:0000313" key="2">
    <source>
        <dbReference type="Proteomes" id="UP001295684"/>
    </source>
</evidence>
<accession>A0AAD1XPQ8</accession>
<reference evidence="1" key="1">
    <citation type="submission" date="2023-07" db="EMBL/GenBank/DDBJ databases">
        <authorList>
            <consortium name="AG Swart"/>
            <person name="Singh M."/>
            <person name="Singh A."/>
            <person name="Seah K."/>
            <person name="Emmerich C."/>
        </authorList>
    </citation>
    <scope>NUCLEOTIDE SEQUENCE</scope>
    <source>
        <strain evidence="1">DP1</strain>
    </source>
</reference>
<sequence length="77" mass="9208">MISTIIIQKELNLNKKIKQEMVWVISSESPHHWVLSKHKNIICCDCFQELQYNSTPNTEVHKHNYSHQQVFKNHHRG</sequence>
<evidence type="ECO:0000313" key="1">
    <source>
        <dbReference type="EMBL" id="CAI2376559.1"/>
    </source>
</evidence>
<gene>
    <name evidence="1" type="ORF">ECRASSUSDP1_LOCUS17929</name>
</gene>
<keyword evidence="2" id="KW-1185">Reference proteome</keyword>
<dbReference type="AlphaFoldDB" id="A0AAD1XPQ8"/>
<comment type="caution">
    <text evidence="1">The sequence shown here is derived from an EMBL/GenBank/DDBJ whole genome shotgun (WGS) entry which is preliminary data.</text>
</comment>
<name>A0AAD1XPQ8_EUPCR</name>